<evidence type="ECO:0000259" key="3">
    <source>
        <dbReference type="PROSITE" id="PS51898"/>
    </source>
</evidence>
<dbReference type="SUPFAM" id="SSF56349">
    <property type="entry name" value="DNA breaking-rejoining enzymes"/>
    <property type="match status" value="1"/>
</dbReference>
<keyword evidence="2" id="KW-0233">DNA recombination</keyword>
<dbReference type="AlphaFoldDB" id="A0A6N6VKN8"/>
<evidence type="ECO:0000313" key="4">
    <source>
        <dbReference type="EMBL" id="KAB7740885.1"/>
    </source>
</evidence>
<dbReference type="Gene3D" id="1.10.443.10">
    <property type="entry name" value="Intergrase catalytic core"/>
    <property type="match status" value="1"/>
</dbReference>
<dbReference type="CDD" id="cd00796">
    <property type="entry name" value="INT_Rci_Hp1_C"/>
    <property type="match status" value="1"/>
</dbReference>
<dbReference type="GO" id="GO:0003677">
    <property type="term" value="F:DNA binding"/>
    <property type="evidence" value="ECO:0007669"/>
    <property type="project" value="InterPro"/>
</dbReference>
<dbReference type="InterPro" id="IPR013762">
    <property type="entry name" value="Integrase-like_cat_sf"/>
</dbReference>
<organism evidence="4 5">
    <name type="scientific">Parvibaculum sedimenti</name>
    <dbReference type="NCBI Taxonomy" id="2608632"/>
    <lineage>
        <taxon>Bacteria</taxon>
        <taxon>Pseudomonadati</taxon>
        <taxon>Pseudomonadota</taxon>
        <taxon>Alphaproteobacteria</taxon>
        <taxon>Hyphomicrobiales</taxon>
        <taxon>Parvibaculaceae</taxon>
        <taxon>Parvibaculum</taxon>
    </lineage>
</organism>
<dbReference type="GO" id="GO:0006310">
    <property type="term" value="P:DNA recombination"/>
    <property type="evidence" value="ECO:0007669"/>
    <property type="project" value="UniProtKB-KW"/>
</dbReference>
<dbReference type="InterPro" id="IPR002104">
    <property type="entry name" value="Integrase_catalytic"/>
</dbReference>
<reference evidence="4 5" key="1">
    <citation type="submission" date="2019-09" db="EMBL/GenBank/DDBJ databases">
        <title>Parvibaculum sedimenti sp. nov., isolated from sediment.</title>
        <authorList>
            <person name="Wang Y."/>
        </authorList>
    </citation>
    <scope>NUCLEOTIDE SEQUENCE [LARGE SCALE GENOMIC DNA]</scope>
    <source>
        <strain evidence="4 5">HXT-9</strain>
    </source>
</reference>
<dbReference type="PANTHER" id="PTHR30349:SF88">
    <property type="entry name" value="BLL1584 PROTEIN"/>
    <property type="match status" value="1"/>
</dbReference>
<sequence length="409" mass="45006">MPKSSRSGYWLTKRPDSPVWYVASYDPLRRKTVLRSTRTTDEAQAQRVLASFILDGRRSEGLLPPAQATGALTIDEALDAYVAAVAGIPSEEQARISARHLIRLIGEATPAGALSFDAQQEFVWAREEEGVRPATISRDLSVLRAALNKAHRDHPDWMPTAPKIYDVPSAEGRKRYLTEEEFGRLLAATKTRHLRLFILLSVATGARPAAILDLRWDAIDWEGGHIHLNPNGRIQTAKARPIVPLLGSLWNELKAEHEEEARRARTARARARKRPVSGFVVSYGGYAVGSVRTAFRDAATLAGLGTDVVPYTLRHTAATWLAQAGVSLWDIAQYLGHSDTRMVERHYAHHHPDHKKRAAGVLDAALRRMTVAPQSHPRRGMGEKAMSAKSLAAMVGATGIEPVTPTMST</sequence>
<keyword evidence="5" id="KW-1185">Reference proteome</keyword>
<evidence type="ECO:0000256" key="2">
    <source>
        <dbReference type="ARBA" id="ARBA00023172"/>
    </source>
</evidence>
<keyword evidence="1" id="KW-0229">DNA integration</keyword>
<dbReference type="InterPro" id="IPR050090">
    <property type="entry name" value="Tyrosine_recombinase_XerCD"/>
</dbReference>
<dbReference type="GO" id="GO:0015074">
    <property type="term" value="P:DNA integration"/>
    <property type="evidence" value="ECO:0007669"/>
    <property type="project" value="UniProtKB-KW"/>
</dbReference>
<dbReference type="InterPro" id="IPR011010">
    <property type="entry name" value="DNA_brk_join_enz"/>
</dbReference>
<protein>
    <submittedName>
        <fullName evidence="4">Tyrosine-type recombinase/integrase</fullName>
    </submittedName>
</protein>
<proteinExistence type="predicted"/>
<gene>
    <name evidence="4" type="ORF">F2P47_06640</name>
</gene>
<comment type="caution">
    <text evidence="4">The sequence shown here is derived from an EMBL/GenBank/DDBJ whole genome shotgun (WGS) entry which is preliminary data.</text>
</comment>
<dbReference type="Pfam" id="PF00589">
    <property type="entry name" value="Phage_integrase"/>
    <property type="match status" value="1"/>
</dbReference>
<evidence type="ECO:0000256" key="1">
    <source>
        <dbReference type="ARBA" id="ARBA00022908"/>
    </source>
</evidence>
<feature type="domain" description="Tyr recombinase" evidence="3">
    <location>
        <begin position="172"/>
        <end position="360"/>
    </location>
</feature>
<dbReference type="Proteomes" id="UP000468901">
    <property type="component" value="Unassembled WGS sequence"/>
</dbReference>
<evidence type="ECO:0000313" key="5">
    <source>
        <dbReference type="Proteomes" id="UP000468901"/>
    </source>
</evidence>
<dbReference type="PANTHER" id="PTHR30349">
    <property type="entry name" value="PHAGE INTEGRASE-RELATED"/>
    <property type="match status" value="1"/>
</dbReference>
<name>A0A6N6VKN8_9HYPH</name>
<dbReference type="EMBL" id="WESC01000005">
    <property type="protein sequence ID" value="KAB7740885.1"/>
    <property type="molecule type" value="Genomic_DNA"/>
</dbReference>
<dbReference type="PROSITE" id="PS51898">
    <property type="entry name" value="TYR_RECOMBINASE"/>
    <property type="match status" value="1"/>
</dbReference>
<accession>A0A6N6VKN8</accession>